<accession>A0A367XZH1</accession>
<organism evidence="1 2">
    <name type="scientific">Candida viswanathii</name>
    <dbReference type="NCBI Taxonomy" id="5486"/>
    <lineage>
        <taxon>Eukaryota</taxon>
        <taxon>Fungi</taxon>
        <taxon>Dikarya</taxon>
        <taxon>Ascomycota</taxon>
        <taxon>Saccharomycotina</taxon>
        <taxon>Pichiomycetes</taxon>
        <taxon>Debaryomycetaceae</taxon>
        <taxon>Candida/Lodderomyces clade</taxon>
        <taxon>Candida</taxon>
    </lineage>
</organism>
<dbReference type="EMBL" id="QLNQ01000027">
    <property type="protein sequence ID" value="RCK59035.1"/>
    <property type="molecule type" value="Genomic_DNA"/>
</dbReference>
<protein>
    <submittedName>
        <fullName evidence="1">Uncharacterized protein</fullName>
    </submittedName>
</protein>
<evidence type="ECO:0000313" key="2">
    <source>
        <dbReference type="Proteomes" id="UP000253472"/>
    </source>
</evidence>
<dbReference type="AlphaFoldDB" id="A0A367XZH1"/>
<reference evidence="1 2" key="1">
    <citation type="submission" date="2018-06" db="EMBL/GenBank/DDBJ databases">
        <title>Whole genome sequencing of Candida tropicalis (genome annotated by CSBL at Korea University).</title>
        <authorList>
            <person name="Ahn J."/>
        </authorList>
    </citation>
    <scope>NUCLEOTIDE SEQUENCE [LARGE SCALE GENOMIC DNA]</scope>
    <source>
        <strain evidence="1 2">ATCC 20962</strain>
    </source>
</reference>
<dbReference type="OrthoDB" id="10008801at2759"/>
<comment type="caution">
    <text evidence="1">The sequence shown here is derived from an EMBL/GenBank/DDBJ whole genome shotgun (WGS) entry which is preliminary data.</text>
</comment>
<name>A0A367XZH1_9ASCO</name>
<evidence type="ECO:0000313" key="1">
    <source>
        <dbReference type="EMBL" id="RCK59035.1"/>
    </source>
</evidence>
<gene>
    <name evidence="1" type="ORF">Cantr_07153</name>
</gene>
<sequence>MFRACARAPRARILPYRQFSTAPRLRLFDKGPTAEEQAEAIAKVRKAIGENPELLNLMGEFRELLEKKGFELGAKPSFTQMMKLLADKDVRDHGNKLKTYLETNDTGLTQKEIATVSGAYLFGNKDIQ</sequence>
<proteinExistence type="predicted"/>
<dbReference type="Proteomes" id="UP000253472">
    <property type="component" value="Unassembled WGS sequence"/>
</dbReference>
<keyword evidence="2" id="KW-1185">Reference proteome</keyword>